<feature type="transmembrane region" description="Helical" evidence="7">
    <location>
        <begin position="370"/>
        <end position="391"/>
    </location>
</feature>
<proteinExistence type="inferred from homology"/>
<dbReference type="PROSITE" id="PS50850">
    <property type="entry name" value="MFS"/>
    <property type="match status" value="1"/>
</dbReference>
<keyword evidence="10" id="KW-1185">Reference proteome</keyword>
<dbReference type="OrthoDB" id="10021397at2759"/>
<evidence type="ECO:0000259" key="8">
    <source>
        <dbReference type="PROSITE" id="PS50850"/>
    </source>
</evidence>
<dbReference type="InterPro" id="IPR020846">
    <property type="entry name" value="MFS_dom"/>
</dbReference>
<dbReference type="SUPFAM" id="SSF103473">
    <property type="entry name" value="MFS general substrate transporter"/>
    <property type="match status" value="1"/>
</dbReference>
<evidence type="ECO:0000256" key="5">
    <source>
        <dbReference type="ARBA" id="ARBA00023136"/>
    </source>
</evidence>
<feature type="transmembrane region" description="Helical" evidence="7">
    <location>
        <begin position="465"/>
        <end position="484"/>
    </location>
</feature>
<name>A0A1G4MFA2_LACFM</name>
<dbReference type="AlphaFoldDB" id="A0A1G4MFA2"/>
<sequence length="566" mass="62569">MSKGNVSELTSLLREESTSDFSDEPDLIEEEYNRHNLSLPKLPILISLWLGSFLVALDGTIVANIMNRIAEEFEESDKKQWIATSFLLTNTAFQPLYGKLSDITGRRFALFTAQFFFGIGCLLTCFARNVTEFSIARAVCGIGGGGISAMSSITVSDICTAKERGIYQGYANVVFGSGQLLGAPLGGFVINKFGWRTIFSTQVPMVVLCIILGHRNVNIKLAHIPPANERFTRKNLARLDFLGSITLVFSISGILFLCSSNLNKLMLSVFTALSFITFTYNELFLAPERILPLELLKGSFGLSSLLTVFSSFVIFGDVFRSPIYLQLVQNMSITKSGLFVLFGSVASACASLVTGWILRRTRMDMAKCAFLIVFVAFVLQLLGLSCNALLLSQLEPNQTSYLAYETKKGNLKSYVLKSDSFCWKLIYITSMVFNSYGYASLLVATLVSIVFTVDKSQQATVTGIFYLWRSIGNVLGASLTLSLYDKALSDKLWKFMSTNGLKDAYKPLIRDSSYLRHAFSGKELAELLDIYNTAFIISYLPNISIAVVAVGVALVLIRVYRPKEVS</sequence>
<evidence type="ECO:0000313" key="9">
    <source>
        <dbReference type="EMBL" id="SCW02487.1"/>
    </source>
</evidence>
<evidence type="ECO:0000256" key="2">
    <source>
        <dbReference type="ARBA" id="ARBA00008335"/>
    </source>
</evidence>
<dbReference type="InterPro" id="IPR011701">
    <property type="entry name" value="MFS"/>
</dbReference>
<feature type="transmembrane region" description="Helical" evidence="7">
    <location>
        <begin position="265"/>
        <end position="283"/>
    </location>
</feature>
<feature type="compositionally biased region" description="Polar residues" evidence="6">
    <location>
        <begin position="1"/>
        <end position="10"/>
    </location>
</feature>
<feature type="transmembrane region" description="Helical" evidence="7">
    <location>
        <begin position="44"/>
        <end position="66"/>
    </location>
</feature>
<dbReference type="InterPro" id="IPR036259">
    <property type="entry name" value="MFS_trans_sf"/>
</dbReference>
<dbReference type="GO" id="GO:0000329">
    <property type="term" value="C:fungal-type vacuole membrane"/>
    <property type="evidence" value="ECO:0007669"/>
    <property type="project" value="TreeGrafter"/>
</dbReference>
<feature type="transmembrane region" description="Helical" evidence="7">
    <location>
        <begin position="108"/>
        <end position="129"/>
    </location>
</feature>
<dbReference type="Gene3D" id="1.20.1250.20">
    <property type="entry name" value="MFS general substrate transporter like domains"/>
    <property type="match status" value="2"/>
</dbReference>
<comment type="similarity">
    <text evidence="2">Belongs to the major facilitator superfamily.</text>
</comment>
<dbReference type="CDD" id="cd17502">
    <property type="entry name" value="MFS_Azr1_MDR_like"/>
    <property type="match status" value="1"/>
</dbReference>
<evidence type="ECO:0000256" key="4">
    <source>
        <dbReference type="ARBA" id="ARBA00022989"/>
    </source>
</evidence>
<protein>
    <submittedName>
        <fullName evidence="9">LAFE_0F07514g1_1</fullName>
    </submittedName>
</protein>
<feature type="transmembrane region" description="Helical" evidence="7">
    <location>
        <begin position="536"/>
        <end position="560"/>
    </location>
</feature>
<evidence type="ECO:0000256" key="3">
    <source>
        <dbReference type="ARBA" id="ARBA00022692"/>
    </source>
</evidence>
<keyword evidence="5 7" id="KW-0472">Membrane</keyword>
<feature type="transmembrane region" description="Helical" evidence="7">
    <location>
        <begin position="167"/>
        <end position="187"/>
    </location>
</feature>
<feature type="region of interest" description="Disordered" evidence="6">
    <location>
        <begin position="1"/>
        <end position="24"/>
    </location>
</feature>
<evidence type="ECO:0000313" key="10">
    <source>
        <dbReference type="Proteomes" id="UP000190831"/>
    </source>
</evidence>
<feature type="transmembrane region" description="Helical" evidence="7">
    <location>
        <begin position="193"/>
        <end position="213"/>
    </location>
</feature>
<feature type="transmembrane region" description="Helical" evidence="7">
    <location>
        <begin position="135"/>
        <end position="155"/>
    </location>
</feature>
<feature type="transmembrane region" description="Helical" evidence="7">
    <location>
        <begin position="435"/>
        <end position="453"/>
    </location>
</feature>
<feature type="transmembrane region" description="Helical" evidence="7">
    <location>
        <begin position="239"/>
        <end position="259"/>
    </location>
</feature>
<dbReference type="GO" id="GO:0015174">
    <property type="term" value="F:basic amino acid transmembrane transporter activity"/>
    <property type="evidence" value="ECO:0007669"/>
    <property type="project" value="TreeGrafter"/>
</dbReference>
<dbReference type="PANTHER" id="PTHR23501">
    <property type="entry name" value="MAJOR FACILITATOR SUPERFAMILY"/>
    <property type="match status" value="1"/>
</dbReference>
<feature type="transmembrane region" description="Helical" evidence="7">
    <location>
        <begin position="336"/>
        <end position="358"/>
    </location>
</feature>
<evidence type="ECO:0000256" key="6">
    <source>
        <dbReference type="SAM" id="MobiDB-lite"/>
    </source>
</evidence>
<dbReference type="OMA" id="FYLWRSI"/>
<gene>
    <name evidence="9" type="ORF">LAFE_0F07514G</name>
</gene>
<organism evidence="9 10">
    <name type="scientific">Lachancea fermentati</name>
    <name type="common">Zygosaccharomyces fermentati</name>
    <dbReference type="NCBI Taxonomy" id="4955"/>
    <lineage>
        <taxon>Eukaryota</taxon>
        <taxon>Fungi</taxon>
        <taxon>Dikarya</taxon>
        <taxon>Ascomycota</taxon>
        <taxon>Saccharomycotina</taxon>
        <taxon>Saccharomycetes</taxon>
        <taxon>Saccharomycetales</taxon>
        <taxon>Saccharomycetaceae</taxon>
        <taxon>Lachancea</taxon>
    </lineage>
</organism>
<comment type="subcellular location">
    <subcellularLocation>
        <location evidence="1">Membrane</location>
        <topology evidence="1">Multi-pass membrane protein</topology>
    </subcellularLocation>
</comment>
<reference evidence="10" key="1">
    <citation type="submission" date="2016-03" db="EMBL/GenBank/DDBJ databases">
        <authorList>
            <person name="Devillers H."/>
        </authorList>
    </citation>
    <scope>NUCLEOTIDE SEQUENCE [LARGE SCALE GENOMIC DNA]</scope>
</reference>
<dbReference type="Pfam" id="PF07690">
    <property type="entry name" value="MFS_1"/>
    <property type="match status" value="1"/>
</dbReference>
<evidence type="ECO:0000256" key="1">
    <source>
        <dbReference type="ARBA" id="ARBA00004141"/>
    </source>
</evidence>
<keyword evidence="4 7" id="KW-1133">Transmembrane helix</keyword>
<dbReference type="PANTHER" id="PTHR23501:SF47">
    <property type="entry name" value="VACUOLAR BASIC AMINO ACID TRANSPORTER 1"/>
    <property type="match status" value="1"/>
</dbReference>
<accession>A0A1G4MFA2</accession>
<dbReference type="EMBL" id="LT598490">
    <property type="protein sequence ID" value="SCW02487.1"/>
    <property type="molecule type" value="Genomic_DNA"/>
</dbReference>
<feature type="domain" description="Major facilitator superfamily (MFS) profile" evidence="8">
    <location>
        <begin position="44"/>
        <end position="561"/>
    </location>
</feature>
<feature type="transmembrane region" description="Helical" evidence="7">
    <location>
        <begin position="295"/>
        <end position="316"/>
    </location>
</feature>
<evidence type="ECO:0000256" key="7">
    <source>
        <dbReference type="SAM" id="Phobius"/>
    </source>
</evidence>
<keyword evidence="3 7" id="KW-0812">Transmembrane</keyword>
<dbReference type="Proteomes" id="UP000190831">
    <property type="component" value="Chromosome F"/>
</dbReference>